<evidence type="ECO:0000256" key="1">
    <source>
        <dbReference type="PROSITE-ProRule" id="PRU00068"/>
    </source>
</evidence>
<reference evidence="3 5" key="2">
    <citation type="journal article" date="2013" name="Nature">
        <title>Insights into bilaterian evolution from three spiralian genomes.</title>
        <authorList>
            <person name="Simakov O."/>
            <person name="Marletaz F."/>
            <person name="Cho S.J."/>
            <person name="Edsinger-Gonzales E."/>
            <person name="Havlak P."/>
            <person name="Hellsten U."/>
            <person name="Kuo D.H."/>
            <person name="Larsson T."/>
            <person name="Lv J."/>
            <person name="Arendt D."/>
            <person name="Savage R."/>
            <person name="Osoegawa K."/>
            <person name="de Jong P."/>
            <person name="Grimwood J."/>
            <person name="Chapman J.A."/>
            <person name="Shapiro H."/>
            <person name="Aerts A."/>
            <person name="Otillar R.P."/>
            <person name="Terry A.Y."/>
            <person name="Boore J.L."/>
            <person name="Grigoriev I.V."/>
            <person name="Lindberg D.R."/>
            <person name="Seaver E.C."/>
            <person name="Weisblat D.A."/>
            <person name="Putnam N.H."/>
            <person name="Rokhsar D.S."/>
        </authorList>
    </citation>
    <scope>NUCLEOTIDE SEQUENCE</scope>
</reference>
<dbReference type="PANTHER" id="PTHR11905:SF159">
    <property type="entry name" value="ADAM METALLOPROTEASE"/>
    <property type="match status" value="1"/>
</dbReference>
<reference evidence="4" key="3">
    <citation type="submission" date="2015-06" db="UniProtKB">
        <authorList>
            <consortium name="EnsemblMetazoa"/>
        </authorList>
    </citation>
    <scope>IDENTIFICATION</scope>
</reference>
<dbReference type="Proteomes" id="UP000015101">
    <property type="component" value="Unassembled WGS sequence"/>
</dbReference>
<dbReference type="EMBL" id="AMQM01004390">
    <property type="status" value="NOT_ANNOTATED_CDS"/>
    <property type="molecule type" value="Genomic_DNA"/>
</dbReference>
<dbReference type="GeneID" id="20196425"/>
<evidence type="ECO:0000313" key="3">
    <source>
        <dbReference type="EMBL" id="ESO03846.1"/>
    </source>
</evidence>
<dbReference type="SUPFAM" id="SSF57552">
    <property type="entry name" value="Blood coagulation inhibitor (disintegrin)"/>
    <property type="match status" value="1"/>
</dbReference>
<dbReference type="SMART" id="SM00050">
    <property type="entry name" value="DISIN"/>
    <property type="match status" value="1"/>
</dbReference>
<dbReference type="PANTHER" id="PTHR11905">
    <property type="entry name" value="ADAM A DISINTEGRIN AND METALLOPROTEASE DOMAIN"/>
    <property type="match status" value="1"/>
</dbReference>
<keyword evidence="5" id="KW-1185">Reference proteome</keyword>
<sequence length="91" mass="9606">CGNGLLEAGEECDCGELPNNICSPVCCNVETCKLKNGSMCATGGCCHLRACKIKSNGSLCRSPQNECDLQDLCDGQRAACLDAFKKNGHMC</sequence>
<feature type="domain" description="Disintegrin" evidence="2">
    <location>
        <begin position="1"/>
        <end position="87"/>
    </location>
</feature>
<evidence type="ECO:0000313" key="4">
    <source>
        <dbReference type="EnsemblMetazoa" id="HelroP137676"/>
    </source>
</evidence>
<name>T1EIM5_HELRO</name>
<dbReference type="Gene3D" id="4.10.70.10">
    <property type="entry name" value="Disintegrin domain"/>
    <property type="match status" value="1"/>
</dbReference>
<organism evidence="4 5">
    <name type="scientific">Helobdella robusta</name>
    <name type="common">Californian leech</name>
    <dbReference type="NCBI Taxonomy" id="6412"/>
    <lineage>
        <taxon>Eukaryota</taxon>
        <taxon>Metazoa</taxon>
        <taxon>Spiralia</taxon>
        <taxon>Lophotrochozoa</taxon>
        <taxon>Annelida</taxon>
        <taxon>Clitellata</taxon>
        <taxon>Hirudinea</taxon>
        <taxon>Rhynchobdellida</taxon>
        <taxon>Glossiphoniidae</taxon>
        <taxon>Helobdella</taxon>
    </lineage>
</organism>
<reference evidence="5" key="1">
    <citation type="submission" date="2012-12" db="EMBL/GenBank/DDBJ databases">
        <authorList>
            <person name="Hellsten U."/>
            <person name="Grimwood J."/>
            <person name="Chapman J.A."/>
            <person name="Shapiro H."/>
            <person name="Aerts A."/>
            <person name="Otillar R.P."/>
            <person name="Terry A.Y."/>
            <person name="Boore J.L."/>
            <person name="Simakov O."/>
            <person name="Marletaz F."/>
            <person name="Cho S.-J."/>
            <person name="Edsinger-Gonzales E."/>
            <person name="Havlak P."/>
            <person name="Kuo D.-H."/>
            <person name="Larsson T."/>
            <person name="Lv J."/>
            <person name="Arendt D."/>
            <person name="Savage R."/>
            <person name="Osoegawa K."/>
            <person name="de Jong P."/>
            <person name="Lindberg D.R."/>
            <person name="Seaver E.C."/>
            <person name="Weisblat D.A."/>
            <person name="Putnam N.H."/>
            <person name="Grigoriev I.V."/>
            <person name="Rokhsar D.S."/>
        </authorList>
    </citation>
    <scope>NUCLEOTIDE SEQUENCE</scope>
</reference>
<gene>
    <name evidence="4" type="primary">20196425</name>
    <name evidence="3" type="ORF">HELRODRAFT_137676</name>
</gene>
<dbReference type="PROSITE" id="PS50214">
    <property type="entry name" value="DISINTEGRIN_2"/>
    <property type="match status" value="1"/>
</dbReference>
<evidence type="ECO:0000259" key="2">
    <source>
        <dbReference type="PROSITE" id="PS50214"/>
    </source>
</evidence>
<dbReference type="InParanoid" id="T1EIM5"/>
<dbReference type="InterPro" id="IPR036436">
    <property type="entry name" value="Disintegrin_dom_sf"/>
</dbReference>
<accession>T1EIM5</accession>
<dbReference type="InterPro" id="IPR001762">
    <property type="entry name" value="Disintegrin_dom"/>
</dbReference>
<dbReference type="AlphaFoldDB" id="T1EIM5"/>
<dbReference type="EnsemblMetazoa" id="HelroT137676">
    <property type="protein sequence ID" value="HelroP137676"/>
    <property type="gene ID" value="HelroG137676"/>
</dbReference>
<dbReference type="OMA" id="EANGECD"/>
<dbReference type="RefSeq" id="XP_009017782.1">
    <property type="nucleotide sequence ID" value="XM_009019534.1"/>
</dbReference>
<dbReference type="KEGG" id="hro:HELRODRAFT_137676"/>
<evidence type="ECO:0000313" key="5">
    <source>
        <dbReference type="Proteomes" id="UP000015101"/>
    </source>
</evidence>
<dbReference type="CTD" id="20196425"/>
<keyword evidence="1" id="KW-1015">Disulfide bond</keyword>
<dbReference type="EMBL" id="KB096551">
    <property type="protein sequence ID" value="ESO03846.1"/>
    <property type="molecule type" value="Genomic_DNA"/>
</dbReference>
<dbReference type="eggNOG" id="KOG3607">
    <property type="taxonomic scope" value="Eukaryota"/>
</dbReference>
<protein>
    <recommendedName>
        <fullName evidence="2">Disintegrin domain-containing protein</fullName>
    </recommendedName>
</protein>
<proteinExistence type="predicted"/>
<feature type="disulfide bond" evidence="1">
    <location>
        <begin position="60"/>
        <end position="80"/>
    </location>
</feature>
<dbReference type="HOGENOM" id="CLU_156099_0_0_1"/>
<dbReference type="Pfam" id="PF00200">
    <property type="entry name" value="Disintegrin"/>
    <property type="match status" value="1"/>
</dbReference>
<dbReference type="OrthoDB" id="5951731at2759"/>